<dbReference type="GO" id="GO:0015074">
    <property type="term" value="P:DNA integration"/>
    <property type="evidence" value="ECO:0007669"/>
    <property type="project" value="UniProtKB-KW"/>
</dbReference>
<dbReference type="RefSeq" id="WP_265688518.1">
    <property type="nucleotide sequence ID" value="NZ_JAKRRX010000106.1"/>
</dbReference>
<organism evidence="4 5">
    <name type="scientific">Vibrio paucivorans</name>
    <dbReference type="NCBI Taxonomy" id="2829489"/>
    <lineage>
        <taxon>Bacteria</taxon>
        <taxon>Pseudomonadati</taxon>
        <taxon>Pseudomonadota</taxon>
        <taxon>Gammaproteobacteria</taxon>
        <taxon>Vibrionales</taxon>
        <taxon>Vibrionaceae</taxon>
        <taxon>Vibrio</taxon>
    </lineage>
</organism>
<dbReference type="PANTHER" id="PTHR30349">
    <property type="entry name" value="PHAGE INTEGRASE-RELATED"/>
    <property type="match status" value="1"/>
</dbReference>
<dbReference type="PROSITE" id="PS51898">
    <property type="entry name" value="TYR_RECOMBINASE"/>
    <property type="match status" value="1"/>
</dbReference>
<sequence>MEAWNKGKRVGQKKAFKLEDIWRIRIRLELEERLFELALFNLAIDCKLRSCDLRNLKVQDVSRSGCVMSRTIVKQQKTQQEVHFEITPKTQQTLSQWIIQNALLPTDFLFPSPRRGGQPISYHYYTTLVNKWVTDIGLDKTQYGTHSLRRTKASLIYAKTKNLRAIQLLLGHAKLESTIEYLGVEIEDALRISDVTCQKPNSLPWVSGV</sequence>
<dbReference type="Pfam" id="PF00589">
    <property type="entry name" value="Phage_integrase"/>
    <property type="match status" value="1"/>
</dbReference>
<accession>A0A9X3CGB8</accession>
<dbReference type="PANTHER" id="PTHR30349:SF82">
    <property type="entry name" value="INTEGRASE_RECOMBINASE YOEC-RELATED"/>
    <property type="match status" value="1"/>
</dbReference>
<keyword evidence="1" id="KW-0229">DNA integration</keyword>
<feature type="domain" description="Tyr recombinase" evidence="3">
    <location>
        <begin position="11"/>
        <end position="194"/>
    </location>
</feature>
<dbReference type="AlphaFoldDB" id="A0A9X3CGB8"/>
<evidence type="ECO:0000259" key="3">
    <source>
        <dbReference type="PROSITE" id="PS51898"/>
    </source>
</evidence>
<dbReference type="InterPro" id="IPR002104">
    <property type="entry name" value="Integrase_catalytic"/>
</dbReference>
<dbReference type="InterPro" id="IPR050090">
    <property type="entry name" value="Tyrosine_recombinase_XerCD"/>
</dbReference>
<evidence type="ECO:0000256" key="1">
    <source>
        <dbReference type="ARBA" id="ARBA00022908"/>
    </source>
</evidence>
<dbReference type="InterPro" id="IPR011010">
    <property type="entry name" value="DNA_brk_join_enz"/>
</dbReference>
<comment type="caution">
    <text evidence="4">The sequence shown here is derived from an EMBL/GenBank/DDBJ whole genome shotgun (WGS) entry which is preliminary data.</text>
</comment>
<dbReference type="EMBL" id="JAKRRX010000106">
    <property type="protein sequence ID" value="MCW8335318.1"/>
    <property type="molecule type" value="Genomic_DNA"/>
</dbReference>
<name>A0A9X3CGB8_9VIBR</name>
<reference evidence="4" key="1">
    <citation type="submission" date="2022-02" db="EMBL/GenBank/DDBJ databases">
        <title>Vibrio sp. nov., a new bacterium isolated from Bohai sea, China.</title>
        <authorList>
            <person name="Yuan Y."/>
        </authorList>
    </citation>
    <scope>NUCLEOTIDE SEQUENCE</scope>
    <source>
        <strain evidence="4">DBSS07</strain>
    </source>
</reference>
<dbReference type="GO" id="GO:0006310">
    <property type="term" value="P:DNA recombination"/>
    <property type="evidence" value="ECO:0007669"/>
    <property type="project" value="UniProtKB-KW"/>
</dbReference>
<dbReference type="Gene3D" id="1.10.443.10">
    <property type="entry name" value="Intergrase catalytic core"/>
    <property type="match status" value="1"/>
</dbReference>
<evidence type="ECO:0000313" key="4">
    <source>
        <dbReference type="EMBL" id="MCW8335318.1"/>
    </source>
</evidence>
<keyword evidence="5" id="KW-1185">Reference proteome</keyword>
<evidence type="ECO:0000256" key="2">
    <source>
        <dbReference type="ARBA" id="ARBA00023172"/>
    </source>
</evidence>
<evidence type="ECO:0000313" key="5">
    <source>
        <dbReference type="Proteomes" id="UP001155586"/>
    </source>
</evidence>
<dbReference type="Proteomes" id="UP001155586">
    <property type="component" value="Unassembled WGS sequence"/>
</dbReference>
<proteinExistence type="predicted"/>
<dbReference type="InterPro" id="IPR013762">
    <property type="entry name" value="Integrase-like_cat_sf"/>
</dbReference>
<dbReference type="GO" id="GO:0003677">
    <property type="term" value="F:DNA binding"/>
    <property type="evidence" value="ECO:0007669"/>
    <property type="project" value="InterPro"/>
</dbReference>
<keyword evidence="2" id="KW-0233">DNA recombination</keyword>
<dbReference type="SUPFAM" id="SSF56349">
    <property type="entry name" value="DNA breaking-rejoining enzymes"/>
    <property type="match status" value="1"/>
</dbReference>
<gene>
    <name evidence="4" type="ORF">MD483_15970</name>
</gene>
<protein>
    <submittedName>
        <fullName evidence="4">Tyrosine-type recombinase/integrase</fullName>
    </submittedName>
</protein>